<dbReference type="EMBL" id="OW240921">
    <property type="protein sequence ID" value="CAH2318458.1"/>
    <property type="molecule type" value="Genomic_DNA"/>
</dbReference>
<name>A0AAD1T4I5_PELCU</name>
<sequence>MSDNLSEPEQEEALSKSDDEDSYDSGAYYPNNDSLSGPGADPKVKVDLGSLADPEVTPMVDGFMSRRKPPSWFHTSPHRFLTCSIRGLQVFHKVPLSDHAGVAVLRI</sequence>
<gene>
    <name evidence="2" type="ORF">PECUL_23A042860</name>
</gene>
<feature type="region of interest" description="Disordered" evidence="1">
    <location>
        <begin position="1"/>
        <end position="46"/>
    </location>
</feature>
<proteinExistence type="predicted"/>
<accession>A0AAD1T4I5</accession>
<evidence type="ECO:0000256" key="1">
    <source>
        <dbReference type="SAM" id="MobiDB-lite"/>
    </source>
</evidence>
<reference evidence="2" key="1">
    <citation type="submission" date="2022-03" db="EMBL/GenBank/DDBJ databases">
        <authorList>
            <person name="Alioto T."/>
            <person name="Alioto T."/>
            <person name="Gomez Garrido J."/>
        </authorList>
    </citation>
    <scope>NUCLEOTIDE SEQUENCE</scope>
</reference>
<dbReference type="Proteomes" id="UP001295444">
    <property type="component" value="Chromosome 10"/>
</dbReference>
<feature type="compositionally biased region" description="Acidic residues" evidence="1">
    <location>
        <begin position="1"/>
        <end position="23"/>
    </location>
</feature>
<evidence type="ECO:0000313" key="2">
    <source>
        <dbReference type="EMBL" id="CAH2318458.1"/>
    </source>
</evidence>
<protein>
    <submittedName>
        <fullName evidence="2">Uncharacterized protein</fullName>
    </submittedName>
</protein>
<dbReference type="AlphaFoldDB" id="A0AAD1T4I5"/>
<organism evidence="2 3">
    <name type="scientific">Pelobates cultripes</name>
    <name type="common">Western spadefoot toad</name>
    <dbReference type="NCBI Taxonomy" id="61616"/>
    <lineage>
        <taxon>Eukaryota</taxon>
        <taxon>Metazoa</taxon>
        <taxon>Chordata</taxon>
        <taxon>Craniata</taxon>
        <taxon>Vertebrata</taxon>
        <taxon>Euteleostomi</taxon>
        <taxon>Amphibia</taxon>
        <taxon>Batrachia</taxon>
        <taxon>Anura</taxon>
        <taxon>Pelobatoidea</taxon>
        <taxon>Pelobatidae</taxon>
        <taxon>Pelobates</taxon>
    </lineage>
</organism>
<keyword evidence="3" id="KW-1185">Reference proteome</keyword>
<evidence type="ECO:0000313" key="3">
    <source>
        <dbReference type="Proteomes" id="UP001295444"/>
    </source>
</evidence>